<dbReference type="SUPFAM" id="SSF82171">
    <property type="entry name" value="DPP6 N-terminal domain-like"/>
    <property type="match status" value="2"/>
</dbReference>
<dbReference type="Gene3D" id="2.120.10.30">
    <property type="entry name" value="TolB, C-terminal domain"/>
    <property type="match status" value="3"/>
</dbReference>
<gene>
    <name evidence="4" type="ORF">C6W88_14955</name>
</gene>
<dbReference type="PANTHER" id="PTHR36842:SF1">
    <property type="entry name" value="PROTEIN TOLB"/>
    <property type="match status" value="1"/>
</dbReference>
<feature type="signal peptide" evidence="2">
    <location>
        <begin position="1"/>
        <end position="23"/>
    </location>
</feature>
<keyword evidence="2" id="KW-0732">Signal</keyword>
<dbReference type="Gene3D" id="3.20.20.140">
    <property type="entry name" value="Metal-dependent hydrolases"/>
    <property type="match status" value="2"/>
</dbReference>
<name>A0ABX5IT24_9GAMM</name>
<comment type="similarity">
    <text evidence="1">Belongs to the TolB family.</text>
</comment>
<protein>
    <recommendedName>
        <fullName evidence="3">Amidohydrolase-related domain-containing protein</fullName>
    </recommendedName>
</protein>
<dbReference type="SUPFAM" id="SSF101908">
    <property type="entry name" value="Putative isomerase YbhE"/>
    <property type="match status" value="1"/>
</dbReference>
<keyword evidence="5" id="KW-1185">Reference proteome</keyword>
<evidence type="ECO:0000313" key="5">
    <source>
        <dbReference type="Proteomes" id="UP000241895"/>
    </source>
</evidence>
<evidence type="ECO:0000256" key="2">
    <source>
        <dbReference type="SAM" id="SignalP"/>
    </source>
</evidence>
<dbReference type="PANTHER" id="PTHR36842">
    <property type="entry name" value="PROTEIN TOLB HOMOLOG"/>
    <property type="match status" value="1"/>
</dbReference>
<dbReference type="EMBL" id="PXNS01000009">
    <property type="protein sequence ID" value="PTL93316.1"/>
    <property type="molecule type" value="Genomic_DNA"/>
</dbReference>
<organism evidence="4 5">
    <name type="scientific">Halomonas litopenaei</name>
    <dbReference type="NCBI Taxonomy" id="2109328"/>
    <lineage>
        <taxon>Bacteria</taxon>
        <taxon>Pseudomonadati</taxon>
        <taxon>Pseudomonadota</taxon>
        <taxon>Gammaproteobacteria</taxon>
        <taxon>Oceanospirillales</taxon>
        <taxon>Halomonadaceae</taxon>
        <taxon>Halomonas</taxon>
    </lineage>
</organism>
<dbReference type="InterPro" id="IPR011042">
    <property type="entry name" value="6-blade_b-propeller_TolB-like"/>
</dbReference>
<reference evidence="4 5" key="1">
    <citation type="submission" date="2018-03" db="EMBL/GenBank/DDBJ databases">
        <authorList>
            <person name="Zhou J."/>
            <person name="Li X."/>
            <person name="Xue M."/>
            <person name="Yin J."/>
        </authorList>
    </citation>
    <scope>NUCLEOTIDE SEQUENCE [LARGE SCALE GENOMIC DNA]</scope>
    <source>
        <strain evidence="4 5">SYSU ZJ2214</strain>
    </source>
</reference>
<comment type="caution">
    <text evidence="4">The sequence shown here is derived from an EMBL/GenBank/DDBJ whole genome shotgun (WGS) entry which is preliminary data.</text>
</comment>
<dbReference type="Pfam" id="PF07676">
    <property type="entry name" value="PD40"/>
    <property type="match status" value="2"/>
</dbReference>
<dbReference type="Gene3D" id="2.30.40.10">
    <property type="entry name" value="Urease, subunit C, domain 1"/>
    <property type="match status" value="2"/>
</dbReference>
<dbReference type="Pfam" id="PF01979">
    <property type="entry name" value="Amidohydro_1"/>
    <property type="match status" value="1"/>
</dbReference>
<dbReference type="Proteomes" id="UP000241895">
    <property type="component" value="Unassembled WGS sequence"/>
</dbReference>
<dbReference type="Pfam" id="PF26549">
    <property type="entry name" value="Tricorn_N"/>
    <property type="match status" value="1"/>
</dbReference>
<dbReference type="InterPro" id="IPR011059">
    <property type="entry name" value="Metal-dep_hydrolase_composite"/>
</dbReference>
<feature type="domain" description="Amidohydrolase-related" evidence="3">
    <location>
        <begin position="629"/>
        <end position="967"/>
    </location>
</feature>
<dbReference type="SUPFAM" id="SSF51556">
    <property type="entry name" value="Metallo-dependent hydrolases"/>
    <property type="match status" value="1"/>
</dbReference>
<evidence type="ECO:0000259" key="3">
    <source>
        <dbReference type="Pfam" id="PF01979"/>
    </source>
</evidence>
<accession>A0ABX5IT24</accession>
<proteinExistence type="inferred from homology"/>
<evidence type="ECO:0000256" key="1">
    <source>
        <dbReference type="ARBA" id="ARBA00009820"/>
    </source>
</evidence>
<dbReference type="InterPro" id="IPR011659">
    <property type="entry name" value="WD40"/>
</dbReference>
<dbReference type="InterPro" id="IPR032466">
    <property type="entry name" value="Metal_Hydrolase"/>
</dbReference>
<dbReference type="InterPro" id="IPR006680">
    <property type="entry name" value="Amidohydro-rel"/>
</dbReference>
<evidence type="ECO:0000313" key="4">
    <source>
        <dbReference type="EMBL" id="PTL93316.1"/>
    </source>
</evidence>
<feature type="chain" id="PRO_5047348297" description="Amidohydrolase-related domain-containing protein" evidence="2">
    <location>
        <begin position="24"/>
        <end position="983"/>
    </location>
</feature>
<sequence>MFFSRPIRCIALVPFMVGGTAVAEPVDIDFQEVTNLAATVSPDGSQAVLDIQGVLWRLDMASGETVKLTEPGLDPARPHWGPSGDLIVMQAYQQGTFDIWMMDSDGEGLKPLTGAPWDEREPELSPDGSEIAFVSDRGGSYDVWTMTLETRALTQWTDTPEEEAYPTWAADGNRIAYVADRTSIKEVSRAGDIQALVSDIQGIAYAPSWSAGDNEPISWIRSTPGKTELMLGDEVRLDGHDVFPFRVDWQADGSAVLAADGQLMRLEAGSDDLVPIPFAASLSIDRPNFSRENDLVGFGRHQVKGIVTPALHPDGNQVAFAALNDLWLMPVGEAPQRLTNDVYYESDPAWSPDGERLAYVSDRSGALDIWIREMASGKKWALTNSDETELYPAWSPDGSRLVYQNASGDTKVIDIASGESRAIVEGMFQPGRASWSADGKHVALAGVVPYTSRFREGTNQVLVVDVASGEQRFYPVAEHASITTRSDNGPVWAPDGGKMSFVLDGALYVMDVSAEGRPTGEPRRVAEGIADSPSWSGDASRLLFLKDGQLKMVSLDDGEVQNIDVRLEWSPQELPESTVVHVGRLWNGASDEVLTDVDITVVNGRIAAIGSHDDSRPQGNVIDASELTAVPGLIEGHTHQTWGNHTFGYGARQGRLLLSMGITSTVSVGDLAYRAVGDHEAIASGKRVGPRFFYTGGPLDGSRIYYNAMRPVADEGQLSAELERAEALDFDVMKTYVRMNPAFMKAVSDEAGQRGVPTYSHFLAPGVYLDQSGTTHLGATERLDYSRIGSLTGRTYQDVIDLFSRANMSVVSTFFAVEPSLFGDNDIRDDVRVKALVPRAERDALQEAFDSDSSPDNSHFLAQYADNPETLARIVEAGGRLIAGSDSPLDFVGFGLHSNLRWLESGPLTPFQALRSATAVPAMELGLHEQLGTLEVGKMADIAFVRGKPDEDIRDLIKVEMVMKGGHAYRVEDLVAPFSMNLE</sequence>